<feature type="compositionally biased region" description="Polar residues" evidence="1">
    <location>
        <begin position="167"/>
        <end position="190"/>
    </location>
</feature>
<evidence type="ECO:0000256" key="1">
    <source>
        <dbReference type="SAM" id="MobiDB-lite"/>
    </source>
</evidence>
<protein>
    <submittedName>
        <fullName evidence="2">Uncharacterized protein</fullName>
    </submittedName>
</protein>
<evidence type="ECO:0000313" key="3">
    <source>
        <dbReference type="Proteomes" id="UP000324241"/>
    </source>
</evidence>
<dbReference type="RefSeq" id="XP_033427245.1">
    <property type="nucleotide sequence ID" value="XM_033571213.1"/>
</dbReference>
<proteinExistence type="predicted"/>
<feature type="compositionally biased region" description="Basic and acidic residues" evidence="1">
    <location>
        <begin position="12"/>
        <end position="27"/>
    </location>
</feature>
<gene>
    <name evidence="2" type="ORF">ATNIH1004_006586</name>
</gene>
<reference evidence="2 3" key="1">
    <citation type="submission" date="2019-08" db="EMBL/GenBank/DDBJ databases">
        <title>The genome sequence of a newly discovered highly antifungal drug resistant Aspergillus species, Aspergillus tanneri NIH 1004.</title>
        <authorList>
            <person name="Mounaud S."/>
            <person name="Singh I."/>
            <person name="Joardar V."/>
            <person name="Pakala S."/>
            <person name="Pakala S."/>
            <person name="Venepally P."/>
            <person name="Chung J.K."/>
            <person name="Losada L."/>
            <person name="Nierman W.C."/>
        </authorList>
    </citation>
    <scope>NUCLEOTIDE SEQUENCE [LARGE SCALE GENOMIC DNA]</scope>
    <source>
        <strain evidence="2 3">NIH1004</strain>
    </source>
</reference>
<dbReference type="VEuPathDB" id="FungiDB:EYZ11_006008"/>
<dbReference type="Proteomes" id="UP000324241">
    <property type="component" value="Unassembled WGS sequence"/>
</dbReference>
<dbReference type="AlphaFoldDB" id="A0A5M9MR89"/>
<sequence length="301" mass="33953">MCVPKILSVQKADPKTSFRNTRPDEPQKVPQATQPRGRVKLISEGEDGNLTEAWKFTRADVAGILGIGWKIDDDDEESVEPLDCIWPEPYACYPQTRALVKWKDGQVTLEDRSFIRRITQGSNLQGDRVIYQKAMASEKLAAVKAKAPMHTPQEDEDVDPEVVTVASQTPSPDQRFASMTRSSAAPTSQRARSRASEVRFVLPSSTPSRAAAPVEDPRDAELRFLREKITQLEMSAKQPHPQYDARCSAAPAWENRNRFQSEISEYTPEPPRRRQGRARRGRGQPAWNHWTGGWTPANQTY</sequence>
<feature type="region of interest" description="Disordered" evidence="1">
    <location>
        <begin position="167"/>
        <end position="216"/>
    </location>
</feature>
<accession>A0A5M9MR89</accession>
<feature type="compositionally biased region" description="Basic residues" evidence="1">
    <location>
        <begin position="273"/>
        <end position="282"/>
    </location>
</feature>
<feature type="region of interest" description="Disordered" evidence="1">
    <location>
        <begin position="256"/>
        <end position="301"/>
    </location>
</feature>
<evidence type="ECO:0000313" key="2">
    <source>
        <dbReference type="EMBL" id="KAA8647884.1"/>
    </source>
</evidence>
<comment type="caution">
    <text evidence="2">The sequence shown here is derived from an EMBL/GenBank/DDBJ whole genome shotgun (WGS) entry which is preliminary data.</text>
</comment>
<name>A0A5M9MR89_9EURO</name>
<dbReference type="GeneID" id="54329288"/>
<feature type="region of interest" description="Disordered" evidence="1">
    <location>
        <begin position="12"/>
        <end position="36"/>
    </location>
</feature>
<dbReference type="OrthoDB" id="4369211at2759"/>
<organism evidence="2 3">
    <name type="scientific">Aspergillus tanneri</name>
    <dbReference type="NCBI Taxonomy" id="1220188"/>
    <lineage>
        <taxon>Eukaryota</taxon>
        <taxon>Fungi</taxon>
        <taxon>Dikarya</taxon>
        <taxon>Ascomycota</taxon>
        <taxon>Pezizomycotina</taxon>
        <taxon>Eurotiomycetes</taxon>
        <taxon>Eurotiomycetidae</taxon>
        <taxon>Eurotiales</taxon>
        <taxon>Aspergillaceae</taxon>
        <taxon>Aspergillus</taxon>
        <taxon>Aspergillus subgen. Circumdati</taxon>
    </lineage>
</organism>
<dbReference type="EMBL" id="QUQM01000004">
    <property type="protein sequence ID" value="KAA8647884.1"/>
    <property type="molecule type" value="Genomic_DNA"/>
</dbReference>